<dbReference type="RefSeq" id="XP_026695538.1">
    <property type="nucleotide sequence ID" value="XM_026839737.1"/>
</dbReference>
<evidence type="ECO:0000256" key="2">
    <source>
        <dbReference type="ARBA" id="ARBA00022692"/>
    </source>
</evidence>
<dbReference type="HOGENOM" id="CLU_063059_0_0_1"/>
<dbReference type="STRING" id="7719.ENSCINP00000007713"/>
<dbReference type="PANTHER" id="PTHR24243:SF234">
    <property type="entry name" value="GROWTH HORMONE SECRETAGOGUE RECEPTOR TYPE 1-LIKE"/>
    <property type="match status" value="1"/>
</dbReference>
<organism evidence="11 12">
    <name type="scientific">Ciona intestinalis</name>
    <name type="common">Transparent sea squirt</name>
    <name type="synonym">Ascidia intestinalis</name>
    <dbReference type="NCBI Taxonomy" id="7719"/>
    <lineage>
        <taxon>Eukaryota</taxon>
        <taxon>Metazoa</taxon>
        <taxon>Chordata</taxon>
        <taxon>Tunicata</taxon>
        <taxon>Ascidiacea</taxon>
        <taxon>Phlebobranchia</taxon>
        <taxon>Cionidae</taxon>
        <taxon>Ciona</taxon>
    </lineage>
</organism>
<reference evidence="11" key="4">
    <citation type="submission" date="2025-09" db="UniProtKB">
        <authorList>
            <consortium name="Ensembl"/>
        </authorList>
    </citation>
    <scope>IDENTIFICATION</scope>
</reference>
<dbReference type="Gene3D" id="1.20.1070.10">
    <property type="entry name" value="Rhodopsin 7-helix transmembrane proteins"/>
    <property type="match status" value="1"/>
</dbReference>
<dbReference type="GeneTree" id="ENSGT00940000154336"/>
<dbReference type="CDD" id="cd00637">
    <property type="entry name" value="7tm_classA_rhodopsin-like"/>
    <property type="match status" value="1"/>
</dbReference>
<evidence type="ECO:0000256" key="1">
    <source>
        <dbReference type="ARBA" id="ARBA00004141"/>
    </source>
</evidence>
<protein>
    <submittedName>
        <fullName evidence="11">Growth hormone secretagogue receptor type 1-like</fullName>
    </submittedName>
</protein>
<dbReference type="PRINTS" id="PR00237">
    <property type="entry name" value="GPCRRHODOPSN"/>
</dbReference>
<evidence type="ECO:0000256" key="6">
    <source>
        <dbReference type="ARBA" id="ARBA00023170"/>
    </source>
</evidence>
<dbReference type="InterPro" id="IPR000276">
    <property type="entry name" value="GPCR_Rhodpsn"/>
</dbReference>
<dbReference type="GO" id="GO:0007186">
    <property type="term" value="P:G protein-coupled receptor signaling pathway"/>
    <property type="evidence" value="ECO:0000318"/>
    <property type="project" value="GO_Central"/>
</dbReference>
<feature type="transmembrane region" description="Helical" evidence="9">
    <location>
        <begin position="20"/>
        <end position="49"/>
    </location>
</feature>
<name>F6U6X8_CIOIN</name>
<keyword evidence="6" id="KW-0675">Receptor</keyword>
<dbReference type="PROSITE" id="PS50262">
    <property type="entry name" value="G_PROTEIN_RECEP_F1_2"/>
    <property type="match status" value="1"/>
</dbReference>
<dbReference type="SUPFAM" id="SSF81321">
    <property type="entry name" value="Family A G protein-coupled receptor-like"/>
    <property type="match status" value="1"/>
</dbReference>
<feature type="transmembrane region" description="Helical" evidence="9">
    <location>
        <begin position="101"/>
        <end position="122"/>
    </location>
</feature>
<dbReference type="OMA" id="KTIHRIW"/>
<accession>A0A1W2W8K5</accession>
<evidence type="ECO:0000256" key="9">
    <source>
        <dbReference type="SAM" id="Phobius"/>
    </source>
</evidence>
<evidence type="ECO:0000256" key="5">
    <source>
        <dbReference type="ARBA" id="ARBA00023136"/>
    </source>
</evidence>
<accession>F6U6X8</accession>
<dbReference type="OrthoDB" id="10039923at2759"/>
<evidence type="ECO:0000256" key="8">
    <source>
        <dbReference type="SAM" id="MobiDB-lite"/>
    </source>
</evidence>
<keyword evidence="4" id="KW-0297">G-protein coupled receptor</keyword>
<evidence type="ECO:0000256" key="4">
    <source>
        <dbReference type="ARBA" id="ARBA00023040"/>
    </source>
</evidence>
<dbReference type="GeneID" id="100184817"/>
<evidence type="ECO:0000313" key="12">
    <source>
        <dbReference type="Proteomes" id="UP000008144"/>
    </source>
</evidence>
<reference evidence="12" key="1">
    <citation type="journal article" date="2002" name="Science">
        <title>The draft genome of Ciona intestinalis: insights into chordate and vertebrate origins.</title>
        <authorList>
            <person name="Dehal P."/>
            <person name="Satou Y."/>
            <person name="Campbell R.K."/>
            <person name="Chapman J."/>
            <person name="Degnan B."/>
            <person name="De Tomaso A."/>
            <person name="Davidson B."/>
            <person name="Di Gregorio A."/>
            <person name="Gelpke M."/>
            <person name="Goodstein D.M."/>
            <person name="Harafuji N."/>
            <person name="Hastings K.E."/>
            <person name="Ho I."/>
            <person name="Hotta K."/>
            <person name="Huang W."/>
            <person name="Kawashima T."/>
            <person name="Lemaire P."/>
            <person name="Martinez D."/>
            <person name="Meinertzhagen I.A."/>
            <person name="Necula S."/>
            <person name="Nonaka M."/>
            <person name="Putnam N."/>
            <person name="Rash S."/>
            <person name="Saiga H."/>
            <person name="Satake M."/>
            <person name="Terry A."/>
            <person name="Yamada L."/>
            <person name="Wang H.G."/>
            <person name="Awazu S."/>
            <person name="Azumi K."/>
            <person name="Boore J."/>
            <person name="Branno M."/>
            <person name="Chin-Bow S."/>
            <person name="DeSantis R."/>
            <person name="Doyle S."/>
            <person name="Francino P."/>
            <person name="Keys D.N."/>
            <person name="Haga S."/>
            <person name="Hayashi H."/>
            <person name="Hino K."/>
            <person name="Imai K.S."/>
            <person name="Inaba K."/>
            <person name="Kano S."/>
            <person name="Kobayashi K."/>
            <person name="Kobayashi M."/>
            <person name="Lee B.I."/>
            <person name="Makabe K.W."/>
            <person name="Manohar C."/>
            <person name="Matassi G."/>
            <person name="Medina M."/>
            <person name="Mochizuki Y."/>
            <person name="Mount S."/>
            <person name="Morishita T."/>
            <person name="Miura S."/>
            <person name="Nakayama A."/>
            <person name="Nishizaka S."/>
            <person name="Nomoto H."/>
            <person name="Ohta F."/>
            <person name="Oishi K."/>
            <person name="Rigoutsos I."/>
            <person name="Sano M."/>
            <person name="Sasaki A."/>
            <person name="Sasakura Y."/>
            <person name="Shoguchi E."/>
            <person name="Shin-i T."/>
            <person name="Spagnuolo A."/>
            <person name="Stainier D."/>
            <person name="Suzuki M.M."/>
            <person name="Tassy O."/>
            <person name="Takatori N."/>
            <person name="Tokuoka M."/>
            <person name="Yagi K."/>
            <person name="Yoshizaki F."/>
            <person name="Wada S."/>
            <person name="Zhang C."/>
            <person name="Hyatt P.D."/>
            <person name="Larimer F."/>
            <person name="Detter C."/>
            <person name="Doggett N."/>
            <person name="Glavina T."/>
            <person name="Hawkins T."/>
            <person name="Richardson P."/>
            <person name="Lucas S."/>
            <person name="Kohara Y."/>
            <person name="Levine M."/>
            <person name="Satoh N."/>
            <person name="Rokhsar D.S."/>
        </authorList>
    </citation>
    <scope>NUCLEOTIDE SEQUENCE [LARGE SCALE GENOMIC DNA]</scope>
</reference>
<keyword evidence="2 9" id="KW-0812">Transmembrane</keyword>
<dbReference type="InterPro" id="IPR017452">
    <property type="entry name" value="GPCR_Rhodpsn_7TM"/>
</dbReference>
<dbReference type="GO" id="GO:0004930">
    <property type="term" value="F:G protein-coupled receptor activity"/>
    <property type="evidence" value="ECO:0000318"/>
    <property type="project" value="GO_Central"/>
</dbReference>
<sequence>MSFVNVSSNESDFVYTPPFTGVGVIVSTIILIPLAVFGTLANCLTIFVISTSPKLKSTFNYFILSLCVSDLVSALISPLFLYRRTWGFDNWEASDFLCKVFWGLDLWTSYITSTHILCFASLRYVSVQWPHRFNAIKPTQAKLVILVIYVITFLVGFLPFAIWFGASKRDRSSTLPNAKWPSCTLNIEWLPQFKLYTQLGYSLFFFLPIFLVILLSIGIVIKIFQMRRARKKMISKSANDGEVTVEKRRRRKEKQIILQLVLIVGSFLLGYTPHAVFHYWTVNVKAISYQQKVFDWWFGSVEYFCLRISECLNPVFYNLASSKMRKETTKTIHRIWKRTSCSAAITSQSNTMATNSSTSSPNNLQL</sequence>
<keyword evidence="3 9" id="KW-1133">Transmembrane helix</keyword>
<evidence type="ECO:0000256" key="7">
    <source>
        <dbReference type="ARBA" id="ARBA00023224"/>
    </source>
</evidence>
<feature type="transmembrane region" description="Helical" evidence="9">
    <location>
        <begin position="61"/>
        <end position="81"/>
    </location>
</feature>
<feature type="domain" description="G-protein coupled receptors family 1 profile" evidence="10">
    <location>
        <begin position="41"/>
        <end position="317"/>
    </location>
</feature>
<reference evidence="11" key="2">
    <citation type="journal article" date="2008" name="Genome Biol.">
        <title>Improved genome assembly and evidence-based global gene model set for the chordate Ciona intestinalis: new insight into intron and operon populations.</title>
        <authorList>
            <person name="Satou Y."/>
            <person name="Mineta K."/>
            <person name="Ogasawara M."/>
            <person name="Sasakura Y."/>
            <person name="Shoguchi E."/>
            <person name="Ueno K."/>
            <person name="Yamada L."/>
            <person name="Matsumoto J."/>
            <person name="Wasserscheid J."/>
            <person name="Dewar K."/>
            <person name="Wiley G.B."/>
            <person name="Macmil S.L."/>
            <person name="Roe B.A."/>
            <person name="Zeller R.W."/>
            <person name="Hastings K.E."/>
            <person name="Lemaire P."/>
            <person name="Lindquist E."/>
            <person name="Endo T."/>
            <person name="Hotta K."/>
            <person name="Inaba K."/>
        </authorList>
    </citation>
    <scope>NUCLEOTIDE SEQUENCE [LARGE SCALE GENOMIC DNA]</scope>
    <source>
        <strain evidence="11">wild type</strain>
    </source>
</reference>
<reference evidence="11" key="3">
    <citation type="submission" date="2025-08" db="UniProtKB">
        <authorList>
            <consortium name="Ensembl"/>
        </authorList>
    </citation>
    <scope>IDENTIFICATION</scope>
</reference>
<gene>
    <name evidence="11" type="primary">LOC100184817</name>
</gene>
<feature type="region of interest" description="Disordered" evidence="8">
    <location>
        <begin position="347"/>
        <end position="366"/>
    </location>
</feature>
<dbReference type="KEGG" id="cin:100184817"/>
<dbReference type="Pfam" id="PF00001">
    <property type="entry name" value="7tm_1"/>
    <property type="match status" value="1"/>
</dbReference>
<dbReference type="EMBL" id="EAAA01001506">
    <property type="status" value="NOT_ANNOTATED_CDS"/>
    <property type="molecule type" value="Genomic_DNA"/>
</dbReference>
<feature type="transmembrane region" description="Helical" evidence="9">
    <location>
        <begin position="256"/>
        <end position="280"/>
    </location>
</feature>
<feature type="transmembrane region" description="Helical" evidence="9">
    <location>
        <begin position="199"/>
        <end position="224"/>
    </location>
</feature>
<feature type="transmembrane region" description="Helical" evidence="9">
    <location>
        <begin position="143"/>
        <end position="166"/>
    </location>
</feature>
<dbReference type="InParanoid" id="F6U6X8"/>
<dbReference type="AlphaFoldDB" id="F6U6X8"/>
<evidence type="ECO:0000313" key="11">
    <source>
        <dbReference type="Ensembl" id="ENSCINP00000007713.3"/>
    </source>
</evidence>
<evidence type="ECO:0000256" key="3">
    <source>
        <dbReference type="ARBA" id="ARBA00022989"/>
    </source>
</evidence>
<dbReference type="Proteomes" id="UP000008144">
    <property type="component" value="Chromosome 2"/>
</dbReference>
<dbReference type="GO" id="GO:0005886">
    <property type="term" value="C:plasma membrane"/>
    <property type="evidence" value="ECO:0000318"/>
    <property type="project" value="GO_Central"/>
</dbReference>
<dbReference type="Ensembl" id="ENSCINT00000007713.3">
    <property type="protein sequence ID" value="ENSCINP00000007713.3"/>
    <property type="gene ID" value="ENSCING00000003738.3"/>
</dbReference>
<keyword evidence="12" id="KW-1185">Reference proteome</keyword>
<proteinExistence type="predicted"/>
<keyword evidence="7" id="KW-0807">Transducer</keyword>
<comment type="subcellular location">
    <subcellularLocation>
        <location evidence="1">Membrane</location>
        <topology evidence="1">Multi-pass membrane protein</topology>
    </subcellularLocation>
</comment>
<dbReference type="RefSeq" id="XP_026695546.1">
    <property type="nucleotide sequence ID" value="XM_026839745.1"/>
</dbReference>
<evidence type="ECO:0000259" key="10">
    <source>
        <dbReference type="PROSITE" id="PS50262"/>
    </source>
</evidence>
<dbReference type="RefSeq" id="XP_002126848.1">
    <property type="nucleotide sequence ID" value="XM_002126812.4"/>
</dbReference>
<keyword evidence="5 9" id="KW-0472">Membrane</keyword>
<dbReference type="PANTHER" id="PTHR24243">
    <property type="entry name" value="G-PROTEIN COUPLED RECEPTOR"/>
    <property type="match status" value="1"/>
</dbReference>